<dbReference type="PANTHER" id="PTHR12801:SF115">
    <property type="entry name" value="FI18136P1-RELATED"/>
    <property type="match status" value="1"/>
</dbReference>
<dbReference type="InterPro" id="IPR036397">
    <property type="entry name" value="RNaseH_sf"/>
</dbReference>
<evidence type="ECO:0000256" key="4">
    <source>
        <dbReference type="ARBA" id="ARBA00022801"/>
    </source>
</evidence>
<dbReference type="CDD" id="cd06145">
    <property type="entry name" value="REX1_like"/>
    <property type="match status" value="1"/>
</dbReference>
<dbReference type="InterPro" id="IPR001680">
    <property type="entry name" value="WD40_rpt"/>
</dbReference>
<dbReference type="SMART" id="SM00479">
    <property type="entry name" value="EXOIII"/>
    <property type="match status" value="1"/>
</dbReference>
<evidence type="ECO:0000259" key="8">
    <source>
        <dbReference type="SMART" id="SM00479"/>
    </source>
</evidence>
<evidence type="ECO:0000256" key="1">
    <source>
        <dbReference type="ARBA" id="ARBA00004123"/>
    </source>
</evidence>
<keyword evidence="5" id="KW-0269">Exonuclease</keyword>
<reference evidence="9" key="1">
    <citation type="submission" date="2023-07" db="EMBL/GenBank/DDBJ databases">
        <title>Chromosome-level genome assembly of Artemia franciscana.</title>
        <authorList>
            <person name="Jo E."/>
        </authorList>
    </citation>
    <scope>NUCLEOTIDE SEQUENCE</scope>
    <source>
        <tissue evidence="9">Whole body</tissue>
    </source>
</reference>
<name>A0AA88IAU1_ARTSF</name>
<dbReference type="InterPro" id="IPR012337">
    <property type="entry name" value="RNaseH-like_sf"/>
</dbReference>
<evidence type="ECO:0000256" key="2">
    <source>
        <dbReference type="ARBA" id="ARBA00006357"/>
    </source>
</evidence>
<dbReference type="SUPFAM" id="SSF50978">
    <property type="entry name" value="WD40 repeat-like"/>
    <property type="match status" value="1"/>
</dbReference>
<keyword evidence="3" id="KW-0540">Nuclease</keyword>
<dbReference type="FunFam" id="3.30.420.10:FF:000031">
    <property type="entry name" value="RNA exonuclease 1"/>
    <property type="match status" value="1"/>
</dbReference>
<dbReference type="InterPro" id="IPR015943">
    <property type="entry name" value="WD40/YVTN_repeat-like_dom_sf"/>
</dbReference>
<feature type="region of interest" description="Disordered" evidence="7">
    <location>
        <begin position="88"/>
        <end position="115"/>
    </location>
</feature>
<feature type="compositionally biased region" description="Basic and acidic residues" evidence="7">
    <location>
        <begin position="134"/>
        <end position="147"/>
    </location>
</feature>
<dbReference type="PANTHER" id="PTHR12801">
    <property type="entry name" value="RNA EXONUCLEASE REXO1 / RECO3 FAMILY MEMBER-RELATED"/>
    <property type="match status" value="1"/>
</dbReference>
<dbReference type="Gene3D" id="3.30.420.10">
    <property type="entry name" value="Ribonuclease H-like superfamily/Ribonuclease H"/>
    <property type="match status" value="1"/>
</dbReference>
<keyword evidence="10" id="KW-1185">Reference proteome</keyword>
<dbReference type="EMBL" id="JAVRJZ010000004">
    <property type="protein sequence ID" value="KAK2723714.1"/>
    <property type="molecule type" value="Genomic_DNA"/>
</dbReference>
<evidence type="ECO:0000256" key="7">
    <source>
        <dbReference type="SAM" id="MobiDB-lite"/>
    </source>
</evidence>
<dbReference type="GO" id="GO:0004527">
    <property type="term" value="F:exonuclease activity"/>
    <property type="evidence" value="ECO:0007669"/>
    <property type="project" value="UniProtKB-KW"/>
</dbReference>
<keyword evidence="6" id="KW-0539">Nucleus</keyword>
<feature type="region of interest" description="Disordered" evidence="7">
    <location>
        <begin position="127"/>
        <end position="147"/>
    </location>
</feature>
<dbReference type="Pfam" id="PF00400">
    <property type="entry name" value="WD40"/>
    <property type="match status" value="1"/>
</dbReference>
<comment type="subcellular location">
    <subcellularLocation>
        <location evidence="1">Nucleus</location>
    </subcellularLocation>
</comment>
<dbReference type="Pfam" id="PF00929">
    <property type="entry name" value="RNase_T"/>
    <property type="match status" value="1"/>
</dbReference>
<protein>
    <recommendedName>
        <fullName evidence="8">Exonuclease domain-containing protein</fullName>
    </recommendedName>
</protein>
<feature type="region of interest" description="Disordered" evidence="7">
    <location>
        <begin position="235"/>
        <end position="263"/>
    </location>
</feature>
<keyword evidence="4" id="KW-0378">Hydrolase</keyword>
<gene>
    <name evidence="9" type="ORF">QYM36_002154</name>
</gene>
<organism evidence="9 10">
    <name type="scientific">Artemia franciscana</name>
    <name type="common">Brine shrimp</name>
    <name type="synonym">Artemia sanfranciscana</name>
    <dbReference type="NCBI Taxonomy" id="6661"/>
    <lineage>
        <taxon>Eukaryota</taxon>
        <taxon>Metazoa</taxon>
        <taxon>Ecdysozoa</taxon>
        <taxon>Arthropoda</taxon>
        <taxon>Crustacea</taxon>
        <taxon>Branchiopoda</taxon>
        <taxon>Anostraca</taxon>
        <taxon>Artemiidae</taxon>
        <taxon>Artemia</taxon>
    </lineage>
</organism>
<dbReference type="InterPro" id="IPR013520">
    <property type="entry name" value="Ribonucl_H"/>
</dbReference>
<dbReference type="GO" id="GO:0010629">
    <property type="term" value="P:negative regulation of gene expression"/>
    <property type="evidence" value="ECO:0007669"/>
    <property type="project" value="UniProtKB-ARBA"/>
</dbReference>
<feature type="compositionally biased region" description="Basic and acidic residues" evidence="7">
    <location>
        <begin position="95"/>
        <end position="111"/>
    </location>
</feature>
<evidence type="ECO:0000256" key="6">
    <source>
        <dbReference type="ARBA" id="ARBA00023242"/>
    </source>
</evidence>
<feature type="domain" description="Exonuclease" evidence="8">
    <location>
        <begin position="356"/>
        <end position="515"/>
    </location>
</feature>
<dbReference type="InterPro" id="IPR036322">
    <property type="entry name" value="WD40_repeat_dom_sf"/>
</dbReference>
<dbReference type="GO" id="GO:0003676">
    <property type="term" value="F:nucleic acid binding"/>
    <property type="evidence" value="ECO:0007669"/>
    <property type="project" value="InterPro"/>
</dbReference>
<comment type="similarity">
    <text evidence="2">Belongs to the REXO1/REXO3 family.</text>
</comment>
<dbReference type="SUPFAM" id="SSF53098">
    <property type="entry name" value="Ribonuclease H-like"/>
    <property type="match status" value="1"/>
</dbReference>
<sequence length="575" mass="65380">MILDSKNEHKEEKTVEEVEKKTTEVKVKKKQIAVERRAKESKPIFSHPWQVATLKGHTSPVMDLDLSPNGKYLASCSEVVGHEVDRTSSDCQSDESLHEHQLEEKEIHQPELPDTSIESFERTVARLSRRQRKNRQEREKQREKQREEAAIPIIVESKEKKKKKRVRKIHFGGSVLTEEQIYPFFRSYALSDHALLTLGFPLKLEDNKAVIYKADLKRLIKKKFDVNANEFVPGRRSYNTKDGDTPPPHTPSSDGSNDDSDNSFVTDTSDTKFKCIRCSKNFTYSLATVDECIYHLEKFKGYGPSLGEYRCCGREARSEGCSVAKVHVWSGLHIGFNGPLGGFVRTLPREKSDRLSIYAIDCEMVYTTVGKEVARVTLVDILGKVVYDHYVKPENEVIDYVTSFSGITEKHVESAEKSFNEVQSDLLKLIFSDTLLIGHGLNNDLQVLKMMHPLCVDTSIVYTHHKGLPRRYSLKDLARSVLNKPIQNSKEGHCSIEDAVTCLDLMLFRVLQDYHLDNNGSSGSQMKVKAKKLCRSLDAKVKAKKLRRSLDAKVKAKKLRGSLDAKVKAKKLRIK</sequence>
<dbReference type="InterPro" id="IPR034922">
    <property type="entry name" value="REX1-like_exo"/>
</dbReference>
<evidence type="ECO:0000256" key="5">
    <source>
        <dbReference type="ARBA" id="ARBA00022839"/>
    </source>
</evidence>
<evidence type="ECO:0000313" key="10">
    <source>
        <dbReference type="Proteomes" id="UP001187531"/>
    </source>
</evidence>
<evidence type="ECO:0000313" key="9">
    <source>
        <dbReference type="EMBL" id="KAK2723714.1"/>
    </source>
</evidence>
<dbReference type="Gene3D" id="2.130.10.10">
    <property type="entry name" value="YVTN repeat-like/Quinoprotein amine dehydrogenase"/>
    <property type="match status" value="1"/>
</dbReference>
<dbReference type="Proteomes" id="UP001187531">
    <property type="component" value="Unassembled WGS sequence"/>
</dbReference>
<dbReference type="InterPro" id="IPR047021">
    <property type="entry name" value="REXO1/3/4-like"/>
</dbReference>
<comment type="caution">
    <text evidence="9">The sequence shown here is derived from an EMBL/GenBank/DDBJ whole genome shotgun (WGS) entry which is preliminary data.</text>
</comment>
<dbReference type="GO" id="GO:0005634">
    <property type="term" value="C:nucleus"/>
    <property type="evidence" value="ECO:0007669"/>
    <property type="project" value="UniProtKB-SubCell"/>
</dbReference>
<evidence type="ECO:0000256" key="3">
    <source>
        <dbReference type="ARBA" id="ARBA00022722"/>
    </source>
</evidence>
<dbReference type="AlphaFoldDB" id="A0AA88IAU1"/>
<accession>A0AA88IAU1</accession>
<proteinExistence type="inferred from homology"/>